<feature type="domain" description="Putative endonuclease Z1" evidence="1">
    <location>
        <begin position="283"/>
        <end position="496"/>
    </location>
</feature>
<proteinExistence type="predicted"/>
<reference evidence="2" key="1">
    <citation type="submission" date="2014-06" db="EMBL/GenBank/DDBJ databases">
        <title>Key roles for freshwater Actinobacteria revealed by deep metagenomic sequencing.</title>
        <authorList>
            <person name="Ghai R."/>
            <person name="Mizuno C.M."/>
            <person name="Picazo A."/>
            <person name="Camacho A."/>
            <person name="Rodriguez-Valera F."/>
        </authorList>
    </citation>
    <scope>NUCLEOTIDE SEQUENCE</scope>
</reference>
<evidence type="ECO:0000313" key="2">
    <source>
        <dbReference type="EMBL" id="KGA14430.1"/>
    </source>
</evidence>
<dbReference type="AlphaFoldDB" id="A0A094PRS0"/>
<dbReference type="InterPro" id="IPR018310">
    <property type="entry name" value="Put_endonuclease_Z1-dom"/>
</dbReference>
<dbReference type="EMBL" id="JNSL01000148">
    <property type="protein sequence ID" value="KGA14430.1"/>
    <property type="molecule type" value="Genomic_DNA"/>
</dbReference>
<sequence>MTYQPTSGKQTELFLSGITDISEPQKQILTKESLKVIKAAGPSASGRQNVGLVVGYVQSGKTMSLTCVSSLARDNGYAHIIILCGVTNELFDQNMKRVVKDLIEPSKMAFLTKANPRKTEVDFYRGKFRLFKLSKGKNATVVTFLLKHANHINNLATVLQGVGSDANGVSTLVIDDEAHMAGLNTSFTREEESNVYKALKNLRSKISDYAYLQYTATPQAPLLVHLGDCVSPEFAIVLTPGEGYAGGRQFFPEKSNKDLIIDIPAKEVPESKDPELPNSPPTSFKEALQKFLIGVADNLANDRRDSVRSMLIHPHKETKWHWRYSELTKDYLDFLQGILIEEDEGEKASLIKEFQKAYKDLNSTCKTLSDFEHIVEALPEALEHAKSGIMVVNSTNREKVQWNIANILIGGEVLGVGFTVKGLTISYMLRTSPKGQIDSMQQRARFFGYRGKDLSLTRVYLSEETHAAFRDYVKHEEGTREELKKMQEAGKSLKQWRRNFLIRAGMQLTRSSIQSLVTLRSDATKTTHPLQPYYKHEQFNSEHLKVLDEVAKKWGLDPDPECKKSWTAAQKHLSGYIDADKVLHDVIARFNWVNEDDIARWDSNFYLLKFMTEEAKRQGKSPMFKVMVMRPSERGTGERGVTTGAWELLQGRNPAGGYPGDKAMADPDVTTIQLHCYTFKHGRTGEIMGKDIVVPIILPAKSDQRTMQAIMQVK</sequence>
<organism evidence="2">
    <name type="scientific">freshwater metagenome</name>
    <dbReference type="NCBI Taxonomy" id="449393"/>
    <lineage>
        <taxon>unclassified sequences</taxon>
        <taxon>metagenomes</taxon>
        <taxon>ecological metagenomes</taxon>
    </lineage>
</organism>
<protein>
    <recommendedName>
        <fullName evidence="1">Putative endonuclease Z1 domain-containing protein</fullName>
    </recommendedName>
</protein>
<gene>
    <name evidence="2" type="ORF">GM51_17290</name>
</gene>
<accession>A0A094PRS0</accession>
<dbReference type="Pfam" id="PF10593">
    <property type="entry name" value="Z1"/>
    <property type="match status" value="1"/>
</dbReference>
<name>A0A094PRS0_9ZZZZ</name>
<comment type="caution">
    <text evidence="2">The sequence shown here is derived from an EMBL/GenBank/DDBJ whole genome shotgun (WGS) entry which is preliminary data.</text>
</comment>
<evidence type="ECO:0000259" key="1">
    <source>
        <dbReference type="Pfam" id="PF10593"/>
    </source>
</evidence>